<evidence type="ECO:0000313" key="2">
    <source>
        <dbReference type="Proteomes" id="UP000292346"/>
    </source>
</evidence>
<dbReference type="AlphaFoldDB" id="A0A4R0HA74"/>
<proteinExistence type="predicted"/>
<gene>
    <name evidence="1" type="ORF">E0H45_17765</name>
</gene>
<dbReference type="OrthoDB" id="3828818at2"/>
<dbReference type="EMBL" id="SJJZ01000002">
    <property type="protein sequence ID" value="TCC07797.1"/>
    <property type="molecule type" value="Genomic_DNA"/>
</dbReference>
<sequence length="80" mass="8381">MEQREPSYQVVVQGELMPAVLAFCADSPACHQMSGVFRVRVRDDQGIAGLVARLQAGGLMILSIRQVTPAAGLVSASGPA</sequence>
<evidence type="ECO:0000313" key="1">
    <source>
        <dbReference type="EMBL" id="TCC07797.1"/>
    </source>
</evidence>
<reference evidence="1 2" key="1">
    <citation type="submission" date="2019-02" db="EMBL/GenBank/DDBJ databases">
        <title>Kribbella capetownensis sp. nov. and Kribbella speibonae sp. nov., isolated from soil.</title>
        <authorList>
            <person name="Curtis S.M."/>
            <person name="Norton I."/>
            <person name="Everest G.J."/>
            <person name="Meyers P.R."/>
        </authorList>
    </citation>
    <scope>NUCLEOTIDE SEQUENCE [LARGE SCALE GENOMIC DNA]</scope>
    <source>
        <strain evidence="1 2">KCTC 29219</strain>
    </source>
</reference>
<comment type="caution">
    <text evidence="1">The sequence shown here is derived from an EMBL/GenBank/DDBJ whole genome shotgun (WGS) entry which is preliminary data.</text>
</comment>
<organism evidence="1 2">
    <name type="scientific">Kribbella soli</name>
    <dbReference type="NCBI Taxonomy" id="1124743"/>
    <lineage>
        <taxon>Bacteria</taxon>
        <taxon>Bacillati</taxon>
        <taxon>Actinomycetota</taxon>
        <taxon>Actinomycetes</taxon>
        <taxon>Propionibacteriales</taxon>
        <taxon>Kribbellaceae</taxon>
        <taxon>Kribbella</taxon>
    </lineage>
</organism>
<dbReference type="Proteomes" id="UP000292346">
    <property type="component" value="Unassembled WGS sequence"/>
</dbReference>
<accession>A0A4R0HA74</accession>
<protein>
    <submittedName>
        <fullName evidence="1">Uncharacterized protein</fullName>
    </submittedName>
</protein>
<dbReference type="RefSeq" id="WP_131338613.1">
    <property type="nucleotide sequence ID" value="NZ_SJJZ01000002.1"/>
</dbReference>
<keyword evidence="2" id="KW-1185">Reference proteome</keyword>
<name>A0A4R0HA74_9ACTN</name>